<protein>
    <recommendedName>
        <fullName evidence="10">UDP-galactose translocator</fullName>
    </recommendedName>
</protein>
<proteinExistence type="inferred from homology"/>
<feature type="transmembrane region" description="Helical" evidence="7">
    <location>
        <begin position="199"/>
        <end position="219"/>
    </location>
</feature>
<evidence type="ECO:0000256" key="1">
    <source>
        <dbReference type="ARBA" id="ARBA00004141"/>
    </source>
</evidence>
<dbReference type="PIRSF" id="PIRSF005799">
    <property type="entry name" value="UDP-gal_transpt"/>
    <property type="match status" value="1"/>
</dbReference>
<evidence type="ECO:0000256" key="5">
    <source>
        <dbReference type="ARBA" id="ARBA00022989"/>
    </source>
</evidence>
<dbReference type="OMA" id="KNYAQGM"/>
<reference evidence="8 9" key="1">
    <citation type="journal article" date="2007" name="Science">
        <title>Sea anemone genome reveals ancestral eumetazoan gene repertoire and genomic organization.</title>
        <authorList>
            <person name="Putnam N.H."/>
            <person name="Srivastava M."/>
            <person name="Hellsten U."/>
            <person name="Dirks B."/>
            <person name="Chapman J."/>
            <person name="Salamov A."/>
            <person name="Terry A."/>
            <person name="Shapiro H."/>
            <person name="Lindquist E."/>
            <person name="Kapitonov V.V."/>
            <person name="Jurka J."/>
            <person name="Genikhovich G."/>
            <person name="Grigoriev I.V."/>
            <person name="Lucas S.M."/>
            <person name="Steele R.E."/>
            <person name="Finnerty J.R."/>
            <person name="Technau U."/>
            <person name="Martindale M.Q."/>
            <person name="Rokhsar D.S."/>
        </authorList>
    </citation>
    <scope>NUCLEOTIDE SEQUENCE [LARGE SCALE GENOMIC DNA]</scope>
    <source>
        <strain evidence="9">CH2 X CH6</strain>
    </source>
</reference>
<evidence type="ECO:0000256" key="2">
    <source>
        <dbReference type="ARBA" id="ARBA00009976"/>
    </source>
</evidence>
<comment type="subcellular location">
    <subcellularLocation>
        <location evidence="1">Membrane</location>
        <topology evidence="1">Multi-pass membrane protein</topology>
    </subcellularLocation>
</comment>
<dbReference type="GO" id="GO:0000139">
    <property type="term" value="C:Golgi membrane"/>
    <property type="evidence" value="ECO:0000318"/>
    <property type="project" value="GO_Central"/>
</dbReference>
<evidence type="ECO:0000313" key="9">
    <source>
        <dbReference type="Proteomes" id="UP000001593"/>
    </source>
</evidence>
<dbReference type="AlphaFoldDB" id="A7RX29"/>
<feature type="transmembrane region" description="Helical" evidence="7">
    <location>
        <begin position="287"/>
        <end position="305"/>
    </location>
</feature>
<name>A7RX29_NEMVE</name>
<feature type="non-terminal residue" evidence="8">
    <location>
        <position position="1"/>
    </location>
</feature>
<gene>
    <name evidence="8" type="ORF">NEMVEDRAFT_v1g23755</name>
</gene>
<keyword evidence="3" id="KW-0813">Transport</keyword>
<dbReference type="Proteomes" id="UP000001593">
    <property type="component" value="Unassembled WGS sequence"/>
</dbReference>
<dbReference type="GO" id="GO:0015165">
    <property type="term" value="F:pyrimidine nucleotide-sugar transmembrane transporter activity"/>
    <property type="evidence" value="ECO:0007669"/>
    <property type="project" value="InterPro"/>
</dbReference>
<evidence type="ECO:0000313" key="8">
    <source>
        <dbReference type="EMBL" id="EDO43895.1"/>
    </source>
</evidence>
<dbReference type="InParanoid" id="A7RX29"/>
<dbReference type="GO" id="GO:0022857">
    <property type="term" value="F:transmembrane transporter activity"/>
    <property type="evidence" value="ECO:0000318"/>
    <property type="project" value="GO_Central"/>
</dbReference>
<dbReference type="InterPro" id="IPR037185">
    <property type="entry name" value="EmrE-like"/>
</dbReference>
<dbReference type="EMBL" id="DS469549">
    <property type="protein sequence ID" value="EDO43895.1"/>
    <property type="molecule type" value="Genomic_DNA"/>
</dbReference>
<dbReference type="PANTHER" id="PTHR10231">
    <property type="entry name" value="NUCLEOTIDE-SUGAR TRANSMEMBRANE TRANSPORTER"/>
    <property type="match status" value="1"/>
</dbReference>
<dbReference type="KEGG" id="nve:5515845"/>
<keyword evidence="3" id="KW-0762">Sugar transport</keyword>
<evidence type="ECO:0000256" key="7">
    <source>
        <dbReference type="SAM" id="Phobius"/>
    </source>
</evidence>
<keyword evidence="9" id="KW-1185">Reference proteome</keyword>
<feature type="transmembrane region" description="Helical" evidence="7">
    <location>
        <begin position="104"/>
        <end position="125"/>
    </location>
</feature>
<dbReference type="InterPro" id="IPR007271">
    <property type="entry name" value="Nuc_sug_transpt"/>
</dbReference>
<dbReference type="NCBIfam" id="TIGR00803">
    <property type="entry name" value="nst"/>
    <property type="match status" value="1"/>
</dbReference>
<dbReference type="eggNOG" id="KOG2234">
    <property type="taxonomic scope" value="Eukaryota"/>
</dbReference>
<evidence type="ECO:0008006" key="10">
    <source>
        <dbReference type="Google" id="ProtNLM"/>
    </source>
</evidence>
<keyword evidence="4 7" id="KW-0812">Transmembrane</keyword>
<keyword evidence="5 7" id="KW-1133">Transmembrane helix</keyword>
<dbReference type="PhylomeDB" id="A7RX29"/>
<feature type="non-terminal residue" evidence="8">
    <location>
        <position position="306"/>
    </location>
</feature>
<keyword evidence="6 7" id="KW-0472">Membrane</keyword>
<dbReference type="SUPFAM" id="SSF103481">
    <property type="entry name" value="Multidrug resistance efflux transporter EmrE"/>
    <property type="match status" value="1"/>
</dbReference>
<dbReference type="Pfam" id="PF04142">
    <property type="entry name" value="Nuc_sug_transp"/>
    <property type="match status" value="1"/>
</dbReference>
<feature type="transmembrane region" description="Helical" evidence="7">
    <location>
        <begin position="32"/>
        <end position="54"/>
    </location>
</feature>
<feature type="transmembrane region" description="Helical" evidence="7">
    <location>
        <begin position="231"/>
        <end position="255"/>
    </location>
</feature>
<comment type="similarity">
    <text evidence="2">Belongs to the nucleotide-sugar transporter family. SLC35A subfamily.</text>
</comment>
<accession>A7RX29</accession>
<feature type="transmembrane region" description="Helical" evidence="7">
    <location>
        <begin position="169"/>
        <end position="187"/>
    </location>
</feature>
<feature type="transmembrane region" description="Helical" evidence="7">
    <location>
        <begin position="262"/>
        <end position="281"/>
    </location>
</feature>
<dbReference type="GO" id="GO:0055085">
    <property type="term" value="P:transmembrane transport"/>
    <property type="evidence" value="ECO:0000318"/>
    <property type="project" value="GO_Central"/>
</dbReference>
<dbReference type="HOGENOM" id="CLU_024645_1_3_1"/>
<sequence length="306" mass="33449">IKYLSLAILAIQNASLILTIRYSRTIPGELYIASTVVAITEVVKGIVSLVVMLWEKKDPIEWLKYVYSSTFGQTKDMMLMAVPALIYTVQNNLQYVAISNLDAAVFQVTYQLKILSTALMSVLMLKKHLSKMQWFSLMLLFVGVSIVQLQDNGNQLKTHHSIKQNSLLGLAAVVASCICSGFAGVYFEKTLKATQTPLWARNLQLAFFGAIIALLGVAYNDGAAVKQKGFFFGYGPLVYGIVFSQVFGGLLVGIVVKYADNILKGFAAAVAIVLSCIMSVYMFGFKLSVEFVSGASLVIIAIVLYS</sequence>
<evidence type="ECO:0000256" key="3">
    <source>
        <dbReference type="ARBA" id="ARBA00022597"/>
    </source>
</evidence>
<dbReference type="STRING" id="45351.A7RX29"/>
<feature type="transmembrane region" description="Helical" evidence="7">
    <location>
        <begin position="132"/>
        <end position="149"/>
    </location>
</feature>
<organism evidence="8 9">
    <name type="scientific">Nematostella vectensis</name>
    <name type="common">Starlet sea anemone</name>
    <dbReference type="NCBI Taxonomy" id="45351"/>
    <lineage>
        <taxon>Eukaryota</taxon>
        <taxon>Metazoa</taxon>
        <taxon>Cnidaria</taxon>
        <taxon>Anthozoa</taxon>
        <taxon>Hexacorallia</taxon>
        <taxon>Actiniaria</taxon>
        <taxon>Edwardsiidae</taxon>
        <taxon>Nematostella</taxon>
    </lineage>
</organism>
<evidence type="ECO:0000256" key="6">
    <source>
        <dbReference type="ARBA" id="ARBA00023136"/>
    </source>
</evidence>
<evidence type="ECO:0000256" key="4">
    <source>
        <dbReference type="ARBA" id="ARBA00022692"/>
    </source>
</evidence>